<proteinExistence type="predicted"/>
<evidence type="ECO:0000313" key="2">
    <source>
        <dbReference type="Proteomes" id="UP000003843"/>
    </source>
</evidence>
<reference evidence="1 2" key="1">
    <citation type="submission" date="2009-10" db="EMBL/GenBank/DDBJ databases">
        <authorList>
            <person name="Weinstock G."/>
            <person name="Sodergren E."/>
            <person name="Clifton S."/>
            <person name="Fulton L."/>
            <person name="Fulton B."/>
            <person name="Courtney L."/>
            <person name="Fronick C."/>
            <person name="Harrison M."/>
            <person name="Strong C."/>
            <person name="Farmer C."/>
            <person name="Delahaunty K."/>
            <person name="Markovic C."/>
            <person name="Hall O."/>
            <person name="Minx P."/>
            <person name="Tomlinson C."/>
            <person name="Mitreva M."/>
            <person name="Nelson J."/>
            <person name="Hou S."/>
            <person name="Wollam A."/>
            <person name="Pepin K.H."/>
            <person name="Johnson M."/>
            <person name="Bhonagiri V."/>
            <person name="Nash W.E."/>
            <person name="Warren W."/>
            <person name="Chinwalla A."/>
            <person name="Mardis E.R."/>
            <person name="Wilson R.K."/>
        </authorList>
    </citation>
    <scope>NUCLEOTIDE SEQUENCE [LARGE SCALE GENOMIC DNA]</scope>
    <source>
        <strain evidence="1 2">ATCC 23970</strain>
    </source>
</reference>
<protein>
    <submittedName>
        <fullName evidence="1">Uncharacterized protein</fullName>
    </submittedName>
</protein>
<dbReference type="EMBL" id="ACEQ02000030">
    <property type="protein sequence ID" value="EEZ74790.1"/>
    <property type="molecule type" value="Genomic_DNA"/>
</dbReference>
<name>D0WC86_NEILA</name>
<organism evidence="1 2">
    <name type="scientific">Neisseria lactamica ATCC 23970</name>
    <dbReference type="NCBI Taxonomy" id="546265"/>
    <lineage>
        <taxon>Bacteria</taxon>
        <taxon>Pseudomonadati</taxon>
        <taxon>Pseudomonadota</taxon>
        <taxon>Betaproteobacteria</taxon>
        <taxon>Neisseriales</taxon>
        <taxon>Neisseriaceae</taxon>
        <taxon>Neisseria</taxon>
    </lineage>
</organism>
<accession>D0WC86</accession>
<gene>
    <name evidence="1" type="ORF">NEILACOT_05168</name>
</gene>
<evidence type="ECO:0000313" key="1">
    <source>
        <dbReference type="EMBL" id="EEZ74790.1"/>
    </source>
</evidence>
<sequence>MFGWGSHCSSLQVVENQTLKPSAGIILIRPLYNKTNRWGKYAANRIGLPIILSENILMVIS</sequence>
<dbReference type="AlphaFoldDB" id="D0WC86"/>
<dbReference type="Proteomes" id="UP000003843">
    <property type="component" value="Unassembled WGS sequence"/>
</dbReference>
<comment type="caution">
    <text evidence="1">The sequence shown here is derived from an EMBL/GenBank/DDBJ whole genome shotgun (WGS) entry which is preliminary data.</text>
</comment>